<reference evidence="2" key="1">
    <citation type="journal article" date="2014" name="Front. Microbiol.">
        <title>High frequency of phylogenetically diverse reductive dehalogenase-homologous genes in deep subseafloor sedimentary metagenomes.</title>
        <authorList>
            <person name="Kawai M."/>
            <person name="Futagami T."/>
            <person name="Toyoda A."/>
            <person name="Takaki Y."/>
            <person name="Nishi S."/>
            <person name="Hori S."/>
            <person name="Arai W."/>
            <person name="Tsubouchi T."/>
            <person name="Morono Y."/>
            <person name="Uchiyama I."/>
            <person name="Ito T."/>
            <person name="Fujiyama A."/>
            <person name="Inagaki F."/>
            <person name="Takami H."/>
        </authorList>
    </citation>
    <scope>NUCLEOTIDE SEQUENCE</scope>
    <source>
        <strain evidence="2">Expedition CK06-06</strain>
    </source>
</reference>
<organism evidence="2">
    <name type="scientific">marine sediment metagenome</name>
    <dbReference type="NCBI Taxonomy" id="412755"/>
    <lineage>
        <taxon>unclassified sequences</taxon>
        <taxon>metagenomes</taxon>
        <taxon>ecological metagenomes</taxon>
    </lineage>
</organism>
<keyword evidence="1" id="KW-1133">Transmembrane helix</keyword>
<proteinExistence type="predicted"/>
<evidence type="ECO:0000313" key="2">
    <source>
        <dbReference type="EMBL" id="GAJ19151.1"/>
    </source>
</evidence>
<feature type="non-terminal residue" evidence="2">
    <location>
        <position position="89"/>
    </location>
</feature>
<protein>
    <submittedName>
        <fullName evidence="2">Uncharacterized protein</fullName>
    </submittedName>
</protein>
<comment type="caution">
    <text evidence="2">The sequence shown here is derived from an EMBL/GenBank/DDBJ whole genome shotgun (WGS) entry which is preliminary data.</text>
</comment>
<sequence length="89" mass="9968">MLNQIKKEFRLLWTDKFNIFIALIVPPLVVVLIGVTATGSGNLADPIDCVVVSYDSNTFIEENNFTESNLDDYNLKYVEAVNSSNLLNL</sequence>
<dbReference type="AlphaFoldDB" id="X1VQT0"/>
<keyword evidence="1" id="KW-0812">Transmembrane</keyword>
<dbReference type="EMBL" id="BARW01035280">
    <property type="protein sequence ID" value="GAJ19151.1"/>
    <property type="molecule type" value="Genomic_DNA"/>
</dbReference>
<gene>
    <name evidence="2" type="ORF">S12H4_55064</name>
</gene>
<name>X1VQT0_9ZZZZ</name>
<evidence type="ECO:0000256" key="1">
    <source>
        <dbReference type="SAM" id="Phobius"/>
    </source>
</evidence>
<accession>X1VQT0</accession>
<feature type="transmembrane region" description="Helical" evidence="1">
    <location>
        <begin position="20"/>
        <end position="39"/>
    </location>
</feature>
<keyword evidence="1" id="KW-0472">Membrane</keyword>